<dbReference type="GO" id="GO:0015108">
    <property type="term" value="F:chloride transmembrane transporter activity"/>
    <property type="evidence" value="ECO:0007669"/>
    <property type="project" value="InterPro"/>
</dbReference>
<dbReference type="AlphaFoldDB" id="A0AA36Y6Y5"/>
<keyword evidence="3 5" id="KW-1133">Transmembrane helix</keyword>
<accession>A0AA36Y6Y5</accession>
<dbReference type="EMBL" id="AGEL01000002">
    <property type="protein sequence ID" value="EHO18622.1"/>
    <property type="molecule type" value="Genomic_DNA"/>
</dbReference>
<feature type="transmembrane region" description="Helical" evidence="5">
    <location>
        <begin position="141"/>
        <end position="164"/>
    </location>
</feature>
<dbReference type="InterPro" id="IPR050368">
    <property type="entry name" value="ClC-type_chloride_channel"/>
</dbReference>
<reference evidence="6 7" key="1">
    <citation type="submission" date="2011-10" db="EMBL/GenBank/DDBJ databases">
        <title>The Genome Sequence of Lachnospiraceae bacterium ACC2.</title>
        <authorList>
            <consortium name="The Broad Institute Genome Sequencing Platform"/>
            <person name="Earl A."/>
            <person name="Ward D."/>
            <person name="Feldgarden M."/>
            <person name="Gevers D."/>
            <person name="Sizova M."/>
            <person name="Hazen A."/>
            <person name="Epstein S."/>
            <person name="Young S.K."/>
            <person name="Zeng Q."/>
            <person name="Gargeya S."/>
            <person name="Fitzgerald M."/>
            <person name="Haas B."/>
            <person name="Abouelleil A."/>
            <person name="Alvarado L."/>
            <person name="Arachchi H.M."/>
            <person name="Berlin A."/>
            <person name="Brown A."/>
            <person name="Chapman S.B."/>
            <person name="Chen Z."/>
            <person name="Dunbar C."/>
            <person name="Freedman E."/>
            <person name="Gearin G."/>
            <person name="Goldberg J."/>
            <person name="Griggs A."/>
            <person name="Gujja S."/>
            <person name="Heiman D."/>
            <person name="Howarth C."/>
            <person name="Larson L."/>
            <person name="Lui A."/>
            <person name="MacDonald P.J.P."/>
            <person name="Montmayeur A."/>
            <person name="Murphy C."/>
            <person name="Neiman D."/>
            <person name="Pearson M."/>
            <person name="Priest M."/>
            <person name="Roberts A."/>
            <person name="Saif S."/>
            <person name="Shea T."/>
            <person name="Shenoy N."/>
            <person name="Sisk P."/>
            <person name="Stolte C."/>
            <person name="Sykes S."/>
            <person name="Wortman J."/>
            <person name="Nusbaum C."/>
            <person name="Birren B."/>
        </authorList>
    </citation>
    <scope>NUCLEOTIDE SEQUENCE [LARGE SCALE GENOMIC DNA]</scope>
    <source>
        <strain evidence="6 7">ACC2</strain>
    </source>
</reference>
<feature type="transmembrane region" description="Helical" evidence="5">
    <location>
        <begin position="379"/>
        <end position="397"/>
    </location>
</feature>
<protein>
    <recommendedName>
        <fullName evidence="8">Chloride channel protein</fullName>
    </recommendedName>
</protein>
<dbReference type="SUPFAM" id="SSF81340">
    <property type="entry name" value="Clc chloride channel"/>
    <property type="match status" value="1"/>
</dbReference>
<dbReference type="Proteomes" id="UP000018466">
    <property type="component" value="Unassembled WGS sequence"/>
</dbReference>
<feature type="transmembrane region" description="Helical" evidence="5">
    <location>
        <begin position="12"/>
        <end position="34"/>
    </location>
</feature>
<dbReference type="RefSeq" id="WP_009531925.1">
    <property type="nucleotide sequence ID" value="NZ_JH590861.1"/>
</dbReference>
<dbReference type="GeneID" id="86939888"/>
<dbReference type="PANTHER" id="PTHR43427:SF12">
    <property type="entry name" value="CHLORIDE TRANSPORTER"/>
    <property type="match status" value="1"/>
</dbReference>
<proteinExistence type="predicted"/>
<evidence type="ECO:0000313" key="7">
    <source>
        <dbReference type="Proteomes" id="UP000018466"/>
    </source>
</evidence>
<feature type="transmembrane region" description="Helical" evidence="5">
    <location>
        <begin position="176"/>
        <end position="196"/>
    </location>
</feature>
<comment type="caution">
    <text evidence="6">The sequence shown here is derived from an EMBL/GenBank/DDBJ whole genome shotgun (WGS) entry which is preliminary data.</text>
</comment>
<dbReference type="PRINTS" id="PR00762">
    <property type="entry name" value="CLCHANNEL"/>
</dbReference>
<feature type="transmembrane region" description="Helical" evidence="5">
    <location>
        <begin position="251"/>
        <end position="268"/>
    </location>
</feature>
<evidence type="ECO:0000313" key="6">
    <source>
        <dbReference type="EMBL" id="EHO18622.1"/>
    </source>
</evidence>
<dbReference type="PANTHER" id="PTHR43427">
    <property type="entry name" value="CHLORIDE CHANNEL PROTEIN CLC-E"/>
    <property type="match status" value="1"/>
</dbReference>
<dbReference type="InterPro" id="IPR001807">
    <property type="entry name" value="ClC"/>
</dbReference>
<keyword evidence="2 5" id="KW-0812">Transmembrane</keyword>
<name>A0AA36Y6Y5_9FIRM</name>
<evidence type="ECO:0000256" key="5">
    <source>
        <dbReference type="SAM" id="Phobius"/>
    </source>
</evidence>
<feature type="transmembrane region" description="Helical" evidence="5">
    <location>
        <begin position="46"/>
        <end position="64"/>
    </location>
</feature>
<sequence length="432" mass="46930">MNESAKSNLLYFVKWTLYAIVTGLLVGFIGMLFRKGVDFGTANWNAHPQFLLLAPFSAMLIVGLEKLLHEEKNGGTNTVIDSITEGKHITVQTAPLIFLSTVLSHLVGASVGREGAALMIGGSLGEALSKAFRMDEKDKRIAIMCGMSACFAAIFGTPLAAAIFPMEMISIGIMYYAALIPCLFAAFIAAHVSVRFGVYGEAFPVTEVPAFNLRGAVMVIFFAVLCAVLAMAFSILLYRGHRYTAERFPNPWMRGVVGAVALLCLTALNQQFFTHALDFNGGGFALIEKAYRGEAAWYSFLFKMIFTCACLFGSFKGGEIVPTLTIGACFGAAFAGWFGLPVPLYTGIGVAAFFAGMTNSPFTSLLMTFEIFGFAGMPYYAFAIAVCFTLSGYYGLYTSQKFPYSKTQAMFINRKGPRKLWNIPEGTAETKE</sequence>
<comment type="subcellular location">
    <subcellularLocation>
        <location evidence="1">Membrane</location>
        <topology evidence="1">Multi-pass membrane protein</topology>
    </subcellularLocation>
</comment>
<evidence type="ECO:0000256" key="2">
    <source>
        <dbReference type="ARBA" id="ARBA00022692"/>
    </source>
</evidence>
<evidence type="ECO:0000256" key="1">
    <source>
        <dbReference type="ARBA" id="ARBA00004141"/>
    </source>
</evidence>
<dbReference type="Pfam" id="PF00654">
    <property type="entry name" value="Voltage_CLC"/>
    <property type="match status" value="1"/>
</dbReference>
<feature type="transmembrane region" description="Helical" evidence="5">
    <location>
        <begin position="295"/>
        <end position="313"/>
    </location>
</feature>
<evidence type="ECO:0000256" key="4">
    <source>
        <dbReference type="ARBA" id="ARBA00023136"/>
    </source>
</evidence>
<feature type="transmembrane region" description="Helical" evidence="5">
    <location>
        <begin position="216"/>
        <end position="239"/>
    </location>
</feature>
<gene>
    <name evidence="6" type="ORF">HMPREF9623_00090</name>
</gene>
<dbReference type="InterPro" id="IPR014743">
    <property type="entry name" value="Cl-channel_core"/>
</dbReference>
<evidence type="ECO:0008006" key="8">
    <source>
        <dbReference type="Google" id="ProtNLM"/>
    </source>
</evidence>
<organism evidence="6 7">
    <name type="scientific">Stomatobaculum longum</name>
    <dbReference type="NCBI Taxonomy" id="796942"/>
    <lineage>
        <taxon>Bacteria</taxon>
        <taxon>Bacillati</taxon>
        <taxon>Bacillota</taxon>
        <taxon>Clostridia</taxon>
        <taxon>Lachnospirales</taxon>
        <taxon>Lachnospiraceae</taxon>
        <taxon>Stomatobaculum</taxon>
    </lineage>
</organism>
<keyword evidence="4 5" id="KW-0472">Membrane</keyword>
<feature type="transmembrane region" description="Helical" evidence="5">
    <location>
        <begin position="96"/>
        <end position="121"/>
    </location>
</feature>
<keyword evidence="7" id="KW-1185">Reference proteome</keyword>
<dbReference type="Gene3D" id="1.10.3080.10">
    <property type="entry name" value="Clc chloride channel"/>
    <property type="match status" value="1"/>
</dbReference>
<dbReference type="GO" id="GO:0016020">
    <property type="term" value="C:membrane"/>
    <property type="evidence" value="ECO:0007669"/>
    <property type="project" value="UniProtKB-SubCell"/>
</dbReference>
<evidence type="ECO:0000256" key="3">
    <source>
        <dbReference type="ARBA" id="ARBA00022989"/>
    </source>
</evidence>
<feature type="transmembrane region" description="Helical" evidence="5">
    <location>
        <begin position="344"/>
        <end position="367"/>
    </location>
</feature>